<sequence length="198" mass="20854">MTVDLSPGGLVRLAAQSVKAPRPTMRRLLDLNLPASVLWHALALVIVLSVILAELGNILIRAALPPGMSPPVFLSPVLFGALQFAAMVVIIGLVDRVGRAMGGKGDFAGALMTVTWVQAIMVLLQIAQSLMLFIAPPFAGLLLIAGVVLFFYLLSAFVAELHGFASVGRTFAMILFVMVGVALAISFFLTLSGVTITP</sequence>
<evidence type="ECO:0000313" key="8">
    <source>
        <dbReference type="Proteomes" id="UP000318590"/>
    </source>
</evidence>
<evidence type="ECO:0000256" key="4">
    <source>
        <dbReference type="ARBA" id="ARBA00023136"/>
    </source>
</evidence>
<evidence type="ECO:0000259" key="6">
    <source>
        <dbReference type="Pfam" id="PF04893"/>
    </source>
</evidence>
<evidence type="ECO:0000256" key="2">
    <source>
        <dbReference type="ARBA" id="ARBA00022692"/>
    </source>
</evidence>
<dbReference type="EMBL" id="VFSV01000012">
    <property type="protein sequence ID" value="TRD20752.1"/>
    <property type="molecule type" value="Genomic_DNA"/>
</dbReference>
<feature type="transmembrane region" description="Helical" evidence="5">
    <location>
        <begin position="106"/>
        <end position="126"/>
    </location>
</feature>
<keyword evidence="3 5" id="KW-1133">Transmembrane helix</keyword>
<evidence type="ECO:0000256" key="5">
    <source>
        <dbReference type="SAM" id="Phobius"/>
    </source>
</evidence>
<keyword evidence="2 5" id="KW-0812">Transmembrane</keyword>
<evidence type="ECO:0000313" key="7">
    <source>
        <dbReference type="EMBL" id="TRD20752.1"/>
    </source>
</evidence>
<name>A0A547Q2Y8_9RHOB</name>
<dbReference type="AlphaFoldDB" id="A0A547Q2Y8"/>
<evidence type="ECO:0000256" key="3">
    <source>
        <dbReference type="ARBA" id="ARBA00022989"/>
    </source>
</evidence>
<accession>A0A547Q2Y8</accession>
<proteinExistence type="predicted"/>
<feature type="transmembrane region" description="Helical" evidence="5">
    <location>
        <begin position="73"/>
        <end position="94"/>
    </location>
</feature>
<feature type="domain" description="Yip1" evidence="6">
    <location>
        <begin position="17"/>
        <end position="185"/>
    </location>
</feature>
<feature type="transmembrane region" description="Helical" evidence="5">
    <location>
        <begin position="138"/>
        <end position="159"/>
    </location>
</feature>
<protein>
    <submittedName>
        <fullName evidence="7">YIP1 family protein</fullName>
    </submittedName>
</protein>
<dbReference type="Pfam" id="PF04893">
    <property type="entry name" value="Yip1"/>
    <property type="match status" value="1"/>
</dbReference>
<reference evidence="7 8" key="1">
    <citation type="submission" date="2019-06" db="EMBL/GenBank/DDBJ databases">
        <title>Paenimaribius caenipelagi gen. nov., sp. nov., isolated from a tidal flat.</title>
        <authorList>
            <person name="Yoon J.-H."/>
        </authorList>
    </citation>
    <scope>NUCLEOTIDE SEQUENCE [LARGE SCALE GENOMIC DNA]</scope>
    <source>
        <strain evidence="7 8">JBTF-M29</strain>
    </source>
</reference>
<evidence type="ECO:0000256" key="1">
    <source>
        <dbReference type="ARBA" id="ARBA00004141"/>
    </source>
</evidence>
<comment type="subcellular location">
    <subcellularLocation>
        <location evidence="1">Membrane</location>
        <topology evidence="1">Multi-pass membrane protein</topology>
    </subcellularLocation>
</comment>
<gene>
    <name evidence="7" type="ORF">FEV53_08980</name>
</gene>
<keyword evidence="8" id="KW-1185">Reference proteome</keyword>
<dbReference type="OrthoDB" id="7688451at2"/>
<dbReference type="GO" id="GO:0016020">
    <property type="term" value="C:membrane"/>
    <property type="evidence" value="ECO:0007669"/>
    <property type="project" value="UniProtKB-SubCell"/>
</dbReference>
<feature type="transmembrane region" description="Helical" evidence="5">
    <location>
        <begin position="31"/>
        <end position="53"/>
    </location>
</feature>
<dbReference type="InterPro" id="IPR006977">
    <property type="entry name" value="Yip1_dom"/>
</dbReference>
<keyword evidence="4 5" id="KW-0472">Membrane</keyword>
<dbReference type="Proteomes" id="UP000318590">
    <property type="component" value="Unassembled WGS sequence"/>
</dbReference>
<feature type="transmembrane region" description="Helical" evidence="5">
    <location>
        <begin position="171"/>
        <end position="196"/>
    </location>
</feature>
<dbReference type="RefSeq" id="WP_142834484.1">
    <property type="nucleotide sequence ID" value="NZ_VFSV01000012.1"/>
</dbReference>
<comment type="caution">
    <text evidence="7">The sequence shown here is derived from an EMBL/GenBank/DDBJ whole genome shotgun (WGS) entry which is preliminary data.</text>
</comment>
<organism evidence="7 8">
    <name type="scientific">Palleronia caenipelagi</name>
    <dbReference type="NCBI Taxonomy" id="2489174"/>
    <lineage>
        <taxon>Bacteria</taxon>
        <taxon>Pseudomonadati</taxon>
        <taxon>Pseudomonadota</taxon>
        <taxon>Alphaproteobacteria</taxon>
        <taxon>Rhodobacterales</taxon>
        <taxon>Roseobacteraceae</taxon>
        <taxon>Palleronia</taxon>
    </lineage>
</organism>